<dbReference type="AlphaFoldDB" id="A0A382UCQ0"/>
<dbReference type="GO" id="GO:0006352">
    <property type="term" value="P:DNA-templated transcription initiation"/>
    <property type="evidence" value="ECO:0007669"/>
    <property type="project" value="InterPro"/>
</dbReference>
<reference evidence="1" key="1">
    <citation type="submission" date="2018-05" db="EMBL/GenBank/DDBJ databases">
        <authorList>
            <person name="Lanie J.A."/>
            <person name="Ng W.-L."/>
            <person name="Kazmierczak K.M."/>
            <person name="Andrzejewski T.M."/>
            <person name="Davidsen T.M."/>
            <person name="Wayne K.J."/>
            <person name="Tettelin H."/>
            <person name="Glass J.I."/>
            <person name="Rusch D."/>
            <person name="Podicherti R."/>
            <person name="Tsui H.-C.T."/>
            <person name="Winkler M.E."/>
        </authorList>
    </citation>
    <scope>NUCLEOTIDE SEQUENCE</scope>
</reference>
<evidence type="ECO:0008006" key="2">
    <source>
        <dbReference type="Google" id="ProtNLM"/>
    </source>
</evidence>
<protein>
    <recommendedName>
        <fullName evidence="2">RNA polymerase sigma-70 region 2 domain-containing protein</fullName>
    </recommendedName>
</protein>
<dbReference type="SUPFAM" id="SSF88946">
    <property type="entry name" value="Sigma2 domain of RNA polymerase sigma factors"/>
    <property type="match status" value="1"/>
</dbReference>
<sequence>MSINDLIQDGNLSLLKAIRRIDWIKLNKSDDQEKTMKSFLSKRIKGGIRRAIDINRGDMRIPEH</sequence>
<evidence type="ECO:0000313" key="1">
    <source>
        <dbReference type="EMBL" id="SVD31862.1"/>
    </source>
</evidence>
<organism evidence="1">
    <name type="scientific">marine metagenome</name>
    <dbReference type="NCBI Taxonomy" id="408172"/>
    <lineage>
        <taxon>unclassified sequences</taxon>
        <taxon>metagenomes</taxon>
        <taxon>ecological metagenomes</taxon>
    </lineage>
</organism>
<dbReference type="Gene3D" id="1.20.120.1810">
    <property type="match status" value="1"/>
</dbReference>
<feature type="non-terminal residue" evidence="1">
    <location>
        <position position="64"/>
    </location>
</feature>
<gene>
    <name evidence="1" type="ORF">METZ01_LOCUS384716</name>
</gene>
<dbReference type="InterPro" id="IPR013325">
    <property type="entry name" value="RNA_pol_sigma_r2"/>
</dbReference>
<proteinExistence type="predicted"/>
<name>A0A382UCQ0_9ZZZZ</name>
<accession>A0A382UCQ0</accession>
<dbReference type="EMBL" id="UINC01143123">
    <property type="protein sequence ID" value="SVD31862.1"/>
    <property type="molecule type" value="Genomic_DNA"/>
</dbReference>
<dbReference type="GO" id="GO:0003700">
    <property type="term" value="F:DNA-binding transcription factor activity"/>
    <property type="evidence" value="ECO:0007669"/>
    <property type="project" value="InterPro"/>
</dbReference>